<dbReference type="Gene3D" id="3.40.630.30">
    <property type="match status" value="1"/>
</dbReference>
<sequence>MAKVIELQTERLILRQWRKEDWSGFAKLNANPVVMEYYPCVLSTEESNGMAQKIVSLLSKRVTC</sequence>
<organism evidence="2">
    <name type="scientific">hydrothermal vent metagenome</name>
    <dbReference type="NCBI Taxonomy" id="652676"/>
    <lineage>
        <taxon>unclassified sequences</taxon>
        <taxon>metagenomes</taxon>
        <taxon>ecological metagenomes</taxon>
    </lineage>
</organism>
<dbReference type="SUPFAM" id="SSF55729">
    <property type="entry name" value="Acyl-CoA N-acyltransferases (Nat)"/>
    <property type="match status" value="1"/>
</dbReference>
<dbReference type="EMBL" id="UOFQ01000107">
    <property type="protein sequence ID" value="VAW88796.1"/>
    <property type="molecule type" value="Genomic_DNA"/>
</dbReference>
<accession>A0A3B1A7C5</accession>
<dbReference type="Pfam" id="PF13302">
    <property type="entry name" value="Acetyltransf_3"/>
    <property type="match status" value="1"/>
</dbReference>
<dbReference type="AlphaFoldDB" id="A0A3B1A7C5"/>
<evidence type="ECO:0000259" key="1">
    <source>
        <dbReference type="Pfam" id="PF13302"/>
    </source>
</evidence>
<feature type="domain" description="N-acetyltransferase" evidence="1">
    <location>
        <begin position="11"/>
        <end position="54"/>
    </location>
</feature>
<name>A0A3B1A7C5_9ZZZZ</name>
<protein>
    <recommendedName>
        <fullName evidence="1">N-acetyltransferase domain-containing protein</fullName>
    </recommendedName>
</protein>
<proteinExistence type="predicted"/>
<gene>
    <name evidence="2" type="ORF">MNBD_GAMMA17-1362</name>
</gene>
<dbReference type="InterPro" id="IPR016181">
    <property type="entry name" value="Acyl_CoA_acyltransferase"/>
</dbReference>
<reference evidence="2" key="1">
    <citation type="submission" date="2018-06" db="EMBL/GenBank/DDBJ databases">
        <authorList>
            <person name="Zhirakovskaya E."/>
        </authorList>
    </citation>
    <scope>NUCLEOTIDE SEQUENCE</scope>
</reference>
<evidence type="ECO:0000313" key="2">
    <source>
        <dbReference type="EMBL" id="VAW88796.1"/>
    </source>
</evidence>
<dbReference type="GO" id="GO:0016747">
    <property type="term" value="F:acyltransferase activity, transferring groups other than amino-acyl groups"/>
    <property type="evidence" value="ECO:0007669"/>
    <property type="project" value="InterPro"/>
</dbReference>
<dbReference type="InterPro" id="IPR000182">
    <property type="entry name" value="GNAT_dom"/>
</dbReference>